<evidence type="ECO:0000313" key="3">
    <source>
        <dbReference type="Proteomes" id="UP001224890"/>
    </source>
</evidence>
<evidence type="ECO:0000256" key="1">
    <source>
        <dbReference type="SAM" id="MobiDB-lite"/>
    </source>
</evidence>
<proteinExistence type="predicted"/>
<dbReference type="GeneID" id="85456087"/>
<reference evidence="2" key="1">
    <citation type="submission" date="2021-06" db="EMBL/GenBank/DDBJ databases">
        <title>Comparative genomics, transcriptomics and evolutionary studies reveal genomic signatures of adaptation to plant cell wall in hemibiotrophic fungi.</title>
        <authorList>
            <consortium name="DOE Joint Genome Institute"/>
            <person name="Baroncelli R."/>
            <person name="Diaz J.F."/>
            <person name="Benocci T."/>
            <person name="Peng M."/>
            <person name="Battaglia E."/>
            <person name="Haridas S."/>
            <person name="Andreopoulos W."/>
            <person name="Labutti K."/>
            <person name="Pangilinan J."/>
            <person name="Floch G.L."/>
            <person name="Makela M.R."/>
            <person name="Henrissat B."/>
            <person name="Grigoriev I.V."/>
            <person name="Crouch J.A."/>
            <person name="De Vries R.P."/>
            <person name="Sukno S.A."/>
            <person name="Thon M.R."/>
        </authorList>
    </citation>
    <scope>NUCLEOTIDE SEQUENCE</scope>
    <source>
        <strain evidence="2">CBS 193.32</strain>
    </source>
</reference>
<dbReference type="RefSeq" id="XP_060436135.1">
    <property type="nucleotide sequence ID" value="XM_060571561.1"/>
</dbReference>
<name>A0AAJ0EZR0_9PEZI</name>
<gene>
    <name evidence="2" type="ORF">BDP55DRAFT_625965</name>
</gene>
<dbReference type="EMBL" id="JAHMHR010000002">
    <property type="protein sequence ID" value="KAK1700378.1"/>
    <property type="molecule type" value="Genomic_DNA"/>
</dbReference>
<dbReference type="Proteomes" id="UP001224890">
    <property type="component" value="Unassembled WGS sequence"/>
</dbReference>
<comment type="caution">
    <text evidence="2">The sequence shown here is derived from an EMBL/GenBank/DDBJ whole genome shotgun (WGS) entry which is preliminary data.</text>
</comment>
<feature type="region of interest" description="Disordered" evidence="1">
    <location>
        <begin position="76"/>
        <end position="101"/>
    </location>
</feature>
<evidence type="ECO:0000313" key="2">
    <source>
        <dbReference type="EMBL" id="KAK1700378.1"/>
    </source>
</evidence>
<keyword evidence="3" id="KW-1185">Reference proteome</keyword>
<organism evidence="2 3">
    <name type="scientific">Colletotrichum godetiae</name>
    <dbReference type="NCBI Taxonomy" id="1209918"/>
    <lineage>
        <taxon>Eukaryota</taxon>
        <taxon>Fungi</taxon>
        <taxon>Dikarya</taxon>
        <taxon>Ascomycota</taxon>
        <taxon>Pezizomycotina</taxon>
        <taxon>Sordariomycetes</taxon>
        <taxon>Hypocreomycetidae</taxon>
        <taxon>Glomerellales</taxon>
        <taxon>Glomerellaceae</taxon>
        <taxon>Colletotrichum</taxon>
        <taxon>Colletotrichum acutatum species complex</taxon>
    </lineage>
</organism>
<dbReference type="AlphaFoldDB" id="A0AAJ0EZR0"/>
<sequence>MVSQGCLSCSMCLLSVTRQRITTTDMKQNPHRHHKAKLVLASSISTLRLQRSTTRKVSSGGGTFIATASLDVRLPTRFNHPLSPQAKQKTKDMDSEPGYGSPSSRFACFGIERQFLERHKRCFPLLTVAVDPSMTEG</sequence>
<protein>
    <submittedName>
        <fullName evidence="2">Uncharacterized protein</fullName>
    </submittedName>
</protein>
<accession>A0AAJ0EZR0</accession>